<organism evidence="1 2">
    <name type="scientific">Shewanella pneumatophori</name>
    <dbReference type="NCBI Taxonomy" id="314092"/>
    <lineage>
        <taxon>Bacteria</taxon>
        <taxon>Pseudomonadati</taxon>
        <taxon>Pseudomonadota</taxon>
        <taxon>Gammaproteobacteria</taxon>
        <taxon>Alteromonadales</taxon>
        <taxon>Shewanellaceae</taxon>
        <taxon>Shewanella</taxon>
    </lineage>
</organism>
<dbReference type="Pfam" id="PF11215">
    <property type="entry name" value="DUF3010"/>
    <property type="match status" value="1"/>
</dbReference>
<name>A0A9X1ZC85_9GAMM</name>
<proteinExistence type="predicted"/>
<reference evidence="1" key="1">
    <citation type="submission" date="2022-01" db="EMBL/GenBank/DDBJ databases">
        <title>Whole genome-based taxonomy of the Shewanellaceae.</title>
        <authorList>
            <person name="Martin-Rodriguez A.J."/>
        </authorList>
    </citation>
    <scope>NUCLEOTIDE SEQUENCE</scope>
    <source>
        <strain evidence="1">KCTC 23973</strain>
    </source>
</reference>
<dbReference type="AlphaFoldDB" id="A0A9X1ZC85"/>
<dbReference type="InterPro" id="IPR021378">
    <property type="entry name" value="DUF3010"/>
</dbReference>
<accession>A0A9X1ZC85</accession>
<protein>
    <submittedName>
        <fullName evidence="1">DUF3010 family protein</fullName>
    </submittedName>
</protein>
<comment type="caution">
    <text evidence="1">The sequence shown here is derived from an EMBL/GenBank/DDBJ whole genome shotgun (WGS) entry which is preliminary data.</text>
</comment>
<dbReference type="RefSeq" id="WP_248948725.1">
    <property type="nucleotide sequence ID" value="NZ_JAKILB010000002.1"/>
</dbReference>
<sequence length="141" mass="15163">MVAQVVSGLFLKANEVRVVSLSGSRGEHQVIAPKVNKFSLLKNPEQADVKQFIAQLQTYLVEHNVEKVVLNRRATTGQGAGGAGTFLMEGAILASIDVAVEFVHPATLRATDKRCSELKSLKPTTVDLGKAFDLAFESLAN</sequence>
<keyword evidence="2" id="KW-1185">Reference proteome</keyword>
<gene>
    <name evidence="1" type="ORF">L2740_03575</name>
</gene>
<evidence type="ECO:0000313" key="1">
    <source>
        <dbReference type="EMBL" id="MCL1137625.1"/>
    </source>
</evidence>
<evidence type="ECO:0000313" key="2">
    <source>
        <dbReference type="Proteomes" id="UP001139293"/>
    </source>
</evidence>
<dbReference type="EMBL" id="JAKILB010000002">
    <property type="protein sequence ID" value="MCL1137625.1"/>
    <property type="molecule type" value="Genomic_DNA"/>
</dbReference>
<dbReference type="Proteomes" id="UP001139293">
    <property type="component" value="Unassembled WGS sequence"/>
</dbReference>